<dbReference type="NCBIfam" id="TIGR01496">
    <property type="entry name" value="DHPS"/>
    <property type="match status" value="1"/>
</dbReference>
<accession>H6RLN7</accession>
<dbReference type="PROSITE" id="PS50972">
    <property type="entry name" value="PTERIN_BINDING"/>
    <property type="match status" value="1"/>
</dbReference>
<dbReference type="GO" id="GO:0046872">
    <property type="term" value="F:metal ion binding"/>
    <property type="evidence" value="ECO:0007669"/>
    <property type="project" value="UniProtKB-KW"/>
</dbReference>
<keyword evidence="8" id="KW-0460">Magnesium</keyword>
<comment type="pathway">
    <text evidence="3">Cofactor biosynthesis; tetrahydrofolate biosynthesis; 7,8-dihydrofolate from 2-amino-4-hydroxy-6-hydroxymethyl-7,8-dihydropteridine diphosphate and 4-aminobenzoate: step 1/2.</text>
</comment>
<comment type="similarity">
    <text evidence="4">Belongs to the DHPS family.</text>
</comment>
<evidence type="ECO:0000256" key="3">
    <source>
        <dbReference type="ARBA" id="ARBA00004763"/>
    </source>
</evidence>
<dbReference type="OrthoDB" id="5183510at2"/>
<organism evidence="11 12">
    <name type="scientific">Blastococcus saxobsidens (strain DD2)</name>
    <dbReference type="NCBI Taxonomy" id="1146883"/>
    <lineage>
        <taxon>Bacteria</taxon>
        <taxon>Bacillati</taxon>
        <taxon>Actinomycetota</taxon>
        <taxon>Actinomycetes</taxon>
        <taxon>Geodermatophilales</taxon>
        <taxon>Geodermatophilaceae</taxon>
        <taxon>Blastococcus</taxon>
    </lineage>
</organism>
<dbReference type="KEGG" id="bsd:BLASA_2892"/>
<dbReference type="InterPro" id="IPR011005">
    <property type="entry name" value="Dihydropteroate_synth-like_sf"/>
</dbReference>
<evidence type="ECO:0000256" key="4">
    <source>
        <dbReference type="ARBA" id="ARBA00009503"/>
    </source>
</evidence>
<dbReference type="InterPro" id="IPR000489">
    <property type="entry name" value="Pterin-binding_dom"/>
</dbReference>
<keyword evidence="7" id="KW-0479">Metal-binding</keyword>
<evidence type="ECO:0000256" key="1">
    <source>
        <dbReference type="ARBA" id="ARBA00000012"/>
    </source>
</evidence>
<reference evidence="11 12" key="1">
    <citation type="journal article" date="2012" name="J. Bacteriol.">
        <title>Genome Sequence of Blastococcus saxobsidens DD2, a Stone-Inhabiting Bacterium.</title>
        <authorList>
            <person name="Chouaia B."/>
            <person name="Crotti E."/>
            <person name="Brusetti L."/>
            <person name="Daffonchio D."/>
            <person name="Essoussi I."/>
            <person name="Nouioui I."/>
            <person name="Sbissi I."/>
            <person name="Ghodhbane-Gtari F."/>
            <person name="Gtari M."/>
            <person name="Vacherie B."/>
            <person name="Barbe V."/>
            <person name="Medigue C."/>
            <person name="Gury J."/>
            <person name="Pujic P."/>
            <person name="Normand P."/>
        </authorList>
    </citation>
    <scope>NUCLEOTIDE SEQUENCE [LARGE SCALE GENOMIC DNA]</scope>
    <source>
        <strain evidence="11 12">DD2</strain>
    </source>
</reference>
<evidence type="ECO:0000256" key="9">
    <source>
        <dbReference type="ARBA" id="ARBA00022909"/>
    </source>
</evidence>
<evidence type="ECO:0000313" key="11">
    <source>
        <dbReference type="EMBL" id="CCG03763.1"/>
    </source>
</evidence>
<dbReference type="SUPFAM" id="SSF51717">
    <property type="entry name" value="Dihydropteroate synthetase-like"/>
    <property type="match status" value="1"/>
</dbReference>
<dbReference type="Proteomes" id="UP000007517">
    <property type="component" value="Chromosome"/>
</dbReference>
<dbReference type="EC" id="2.5.1.15" evidence="5"/>
<keyword evidence="6 11" id="KW-0808">Transferase</keyword>
<evidence type="ECO:0000313" key="12">
    <source>
        <dbReference type="Proteomes" id="UP000007517"/>
    </source>
</evidence>
<dbReference type="RefSeq" id="WP_014376646.1">
    <property type="nucleotide sequence ID" value="NC_016943.1"/>
</dbReference>
<evidence type="ECO:0000256" key="7">
    <source>
        <dbReference type="ARBA" id="ARBA00022723"/>
    </source>
</evidence>
<dbReference type="Gene3D" id="3.20.20.20">
    <property type="entry name" value="Dihydropteroate synthase-like"/>
    <property type="match status" value="1"/>
</dbReference>
<dbReference type="InterPro" id="IPR045031">
    <property type="entry name" value="DHP_synth-like"/>
</dbReference>
<dbReference type="HOGENOM" id="CLU_008023_0_0_11"/>
<keyword evidence="9" id="KW-0289">Folate biosynthesis</keyword>
<comment type="catalytic activity">
    <reaction evidence="1">
        <text>(7,8-dihydropterin-6-yl)methyl diphosphate + 4-aminobenzoate = 7,8-dihydropteroate + diphosphate</text>
        <dbReference type="Rhea" id="RHEA:19949"/>
        <dbReference type="ChEBI" id="CHEBI:17836"/>
        <dbReference type="ChEBI" id="CHEBI:17839"/>
        <dbReference type="ChEBI" id="CHEBI:33019"/>
        <dbReference type="ChEBI" id="CHEBI:72950"/>
        <dbReference type="EC" id="2.5.1.15"/>
    </reaction>
</comment>
<sequence length="277" mass="28716">MDLQLGTRRFDLDDRPVVVGILNRTRDSFHDGAAYFELDRLLARAEQLVADGADVLEVGARPGGVGVAEVSPEEECQLAAGTIAELRARFDLPLGVDTSRAAVAVAAFAEGAVLGNDMSGFLDPGYLPAAAAAGAAVVATHIRRPPGVPDPDPVYADLVGEVCGRLEELAGAAQDAGIGPDRVVVDPGIDLGKTWQQSMTLLARLTDVAALGLPVLVAVSNKIFLRRALQLDDGSRDVATAAACALGAMRGGHVVRVHDARIGRQAADLAYAVRAAA</sequence>
<name>H6RLN7_BLASD</name>
<evidence type="ECO:0000256" key="8">
    <source>
        <dbReference type="ARBA" id="ARBA00022842"/>
    </source>
</evidence>
<dbReference type="InterPro" id="IPR006390">
    <property type="entry name" value="DHP_synth_dom"/>
</dbReference>
<proteinExistence type="inferred from homology"/>
<evidence type="ECO:0000259" key="10">
    <source>
        <dbReference type="PROSITE" id="PS50972"/>
    </source>
</evidence>
<evidence type="ECO:0000256" key="6">
    <source>
        <dbReference type="ARBA" id="ARBA00022679"/>
    </source>
</evidence>
<keyword evidence="12" id="KW-1185">Reference proteome</keyword>
<dbReference type="Pfam" id="PF00809">
    <property type="entry name" value="Pterin_bind"/>
    <property type="match status" value="1"/>
</dbReference>
<reference evidence="12" key="2">
    <citation type="submission" date="2012-02" db="EMBL/GenBank/DDBJ databases">
        <title>Complete genome sequence of Blastococcus saxobsidens strain DD2.</title>
        <authorList>
            <person name="Genoscope."/>
        </authorList>
    </citation>
    <scope>NUCLEOTIDE SEQUENCE [LARGE SCALE GENOMIC DNA]</scope>
    <source>
        <strain evidence="12">DD2</strain>
    </source>
</reference>
<dbReference type="PANTHER" id="PTHR20941">
    <property type="entry name" value="FOLATE SYNTHESIS PROTEINS"/>
    <property type="match status" value="1"/>
</dbReference>
<dbReference type="GO" id="GO:0046656">
    <property type="term" value="P:folic acid biosynthetic process"/>
    <property type="evidence" value="ECO:0007669"/>
    <property type="project" value="UniProtKB-KW"/>
</dbReference>
<dbReference type="GO" id="GO:0005829">
    <property type="term" value="C:cytosol"/>
    <property type="evidence" value="ECO:0007669"/>
    <property type="project" value="TreeGrafter"/>
</dbReference>
<comment type="cofactor">
    <cofactor evidence="2">
        <name>Mg(2+)</name>
        <dbReference type="ChEBI" id="CHEBI:18420"/>
    </cofactor>
</comment>
<dbReference type="GO" id="GO:0004156">
    <property type="term" value="F:dihydropteroate synthase activity"/>
    <property type="evidence" value="ECO:0007669"/>
    <property type="project" value="UniProtKB-EC"/>
</dbReference>
<dbReference type="STRING" id="1146883.BLASA_2892"/>
<feature type="domain" description="Pterin-binding" evidence="10">
    <location>
        <begin position="16"/>
        <end position="268"/>
    </location>
</feature>
<protein>
    <recommendedName>
        <fullName evidence="5">dihydropteroate synthase</fullName>
        <ecNumber evidence="5">2.5.1.15</ecNumber>
    </recommendedName>
</protein>
<gene>
    <name evidence="11" type="ordered locus">BLASA_2892</name>
</gene>
<dbReference type="AlphaFoldDB" id="H6RLN7"/>
<dbReference type="GO" id="GO:0046654">
    <property type="term" value="P:tetrahydrofolate biosynthetic process"/>
    <property type="evidence" value="ECO:0007669"/>
    <property type="project" value="TreeGrafter"/>
</dbReference>
<evidence type="ECO:0000256" key="5">
    <source>
        <dbReference type="ARBA" id="ARBA00012458"/>
    </source>
</evidence>
<dbReference type="EMBL" id="FO117623">
    <property type="protein sequence ID" value="CCG03763.1"/>
    <property type="molecule type" value="Genomic_DNA"/>
</dbReference>
<dbReference type="eggNOG" id="COG0294">
    <property type="taxonomic scope" value="Bacteria"/>
</dbReference>
<dbReference type="PANTHER" id="PTHR20941:SF1">
    <property type="entry name" value="FOLIC ACID SYNTHESIS PROTEIN FOL1"/>
    <property type="match status" value="1"/>
</dbReference>
<evidence type="ECO:0000256" key="2">
    <source>
        <dbReference type="ARBA" id="ARBA00001946"/>
    </source>
</evidence>